<evidence type="ECO:0000256" key="9">
    <source>
        <dbReference type="ARBA" id="ARBA00052017"/>
    </source>
</evidence>
<sequence length="203" mass="22375">MNIVLATSNNHKREEFSRILTGHKLFLPSELGLTFDFEETAETFTENSLGKALSLAKLVPKGYAVLADDSGLCVDALGGQPGVRTARYGMETFNRLLEAGERNEYLLSNLKHIVQEEDRSASFVCALSLVVSPYRIFTFCESVEGHIAYEQYGKGGFGYDPVFVVNAVGKTMAELTAAEKDLYSHRGRATRHLITLLGELSCI</sequence>
<dbReference type="KEGG" id="sgp:SpiGrapes_0801"/>
<name>G8QQ53_SPHPG</name>
<comment type="catalytic activity">
    <reaction evidence="10">
        <text>ITP + H2O = IMP + diphosphate + H(+)</text>
        <dbReference type="Rhea" id="RHEA:29399"/>
        <dbReference type="ChEBI" id="CHEBI:15377"/>
        <dbReference type="ChEBI" id="CHEBI:15378"/>
        <dbReference type="ChEBI" id="CHEBI:33019"/>
        <dbReference type="ChEBI" id="CHEBI:58053"/>
        <dbReference type="ChEBI" id="CHEBI:61402"/>
        <dbReference type="EC" id="3.6.1.66"/>
    </reaction>
</comment>
<organism evidence="11 12">
    <name type="scientific">Sphaerochaeta pleomorpha (strain ATCC BAA-1885 / DSM 22778 / Grapes)</name>
    <dbReference type="NCBI Taxonomy" id="158190"/>
    <lineage>
        <taxon>Bacteria</taxon>
        <taxon>Pseudomonadati</taxon>
        <taxon>Spirochaetota</taxon>
        <taxon>Spirochaetia</taxon>
        <taxon>Spirochaetales</taxon>
        <taxon>Sphaerochaetaceae</taxon>
        <taxon>Sphaerochaeta</taxon>
    </lineage>
</organism>
<dbReference type="InterPro" id="IPR002637">
    <property type="entry name" value="RdgB/HAM1"/>
</dbReference>
<comment type="catalytic activity">
    <reaction evidence="8 10">
        <text>dITP + H2O = dIMP + diphosphate + H(+)</text>
        <dbReference type="Rhea" id="RHEA:28342"/>
        <dbReference type="ChEBI" id="CHEBI:15377"/>
        <dbReference type="ChEBI" id="CHEBI:15378"/>
        <dbReference type="ChEBI" id="CHEBI:33019"/>
        <dbReference type="ChEBI" id="CHEBI:61194"/>
        <dbReference type="ChEBI" id="CHEBI:61382"/>
        <dbReference type="EC" id="3.6.1.66"/>
    </reaction>
</comment>
<evidence type="ECO:0000256" key="7">
    <source>
        <dbReference type="ARBA" id="ARBA00023080"/>
    </source>
</evidence>
<evidence type="ECO:0000313" key="12">
    <source>
        <dbReference type="Proteomes" id="UP000005632"/>
    </source>
</evidence>
<proteinExistence type="inferred from homology"/>
<comment type="subunit">
    <text evidence="2 10">Homodimer.</text>
</comment>
<feature type="binding site" evidence="10">
    <location>
        <begin position="157"/>
        <end position="160"/>
    </location>
    <ligand>
        <name>substrate</name>
    </ligand>
</feature>
<dbReference type="Proteomes" id="UP000005632">
    <property type="component" value="Chromosome"/>
</dbReference>
<dbReference type="HAMAP" id="MF_01405">
    <property type="entry name" value="Non_canon_purine_NTPase"/>
    <property type="match status" value="1"/>
</dbReference>
<dbReference type="EMBL" id="CP003155">
    <property type="protein sequence ID" value="AEV28630.1"/>
    <property type="molecule type" value="Genomic_DNA"/>
</dbReference>
<evidence type="ECO:0000256" key="8">
    <source>
        <dbReference type="ARBA" id="ARBA00051875"/>
    </source>
</evidence>
<dbReference type="eggNOG" id="COG0127">
    <property type="taxonomic scope" value="Bacteria"/>
</dbReference>
<reference evidence="11 12" key="1">
    <citation type="submission" date="2011-11" db="EMBL/GenBank/DDBJ databases">
        <title>Complete sequence of Spirochaeta sp. grapes.</title>
        <authorList>
            <consortium name="US DOE Joint Genome Institute"/>
            <person name="Lucas S."/>
            <person name="Han J."/>
            <person name="Lapidus A."/>
            <person name="Cheng J.-F."/>
            <person name="Goodwin L."/>
            <person name="Pitluck S."/>
            <person name="Peters L."/>
            <person name="Ovchinnikova G."/>
            <person name="Munk A.C."/>
            <person name="Detter J.C."/>
            <person name="Han C."/>
            <person name="Tapia R."/>
            <person name="Land M."/>
            <person name="Hauser L."/>
            <person name="Kyrpides N."/>
            <person name="Ivanova N."/>
            <person name="Pagani I."/>
            <person name="Ritalahtilisa K."/>
            <person name="Loeffler F."/>
            <person name="Woyke T."/>
        </authorList>
    </citation>
    <scope>NUCLEOTIDE SEQUENCE [LARGE SCALE GENOMIC DNA]</scope>
    <source>
        <strain evidence="12">ATCC BAA-1885 / DSM 22778 / Grapes</strain>
    </source>
</reference>
<feature type="active site" description="Proton acceptor" evidence="10">
    <location>
        <position position="69"/>
    </location>
</feature>
<dbReference type="GO" id="GO:0017111">
    <property type="term" value="F:ribonucleoside triphosphate phosphatase activity"/>
    <property type="evidence" value="ECO:0007669"/>
    <property type="project" value="InterPro"/>
</dbReference>
<evidence type="ECO:0000256" key="5">
    <source>
        <dbReference type="ARBA" id="ARBA00022801"/>
    </source>
</evidence>
<dbReference type="GO" id="GO:0036220">
    <property type="term" value="F:ITP diphosphatase activity"/>
    <property type="evidence" value="ECO:0007669"/>
    <property type="project" value="UniProtKB-UniRule"/>
</dbReference>
<dbReference type="STRING" id="158190.SpiGrapes_0801"/>
<dbReference type="GO" id="GO:0046872">
    <property type="term" value="F:metal ion binding"/>
    <property type="evidence" value="ECO:0007669"/>
    <property type="project" value="UniProtKB-KW"/>
</dbReference>
<comment type="cofactor">
    <cofactor evidence="10">
        <name>Mg(2+)</name>
        <dbReference type="ChEBI" id="CHEBI:18420"/>
    </cofactor>
    <text evidence="10">Binds 1 Mg(2+) ion per subunit.</text>
</comment>
<feature type="binding site" evidence="10">
    <location>
        <begin position="185"/>
        <end position="186"/>
    </location>
    <ligand>
        <name>substrate</name>
    </ligand>
</feature>
<dbReference type="PANTHER" id="PTHR11067">
    <property type="entry name" value="INOSINE TRIPHOSPHATE PYROPHOSPHATASE/HAM1 PROTEIN"/>
    <property type="match status" value="1"/>
</dbReference>
<dbReference type="Gene3D" id="3.90.950.10">
    <property type="match status" value="1"/>
</dbReference>
<gene>
    <name evidence="11" type="ordered locus">SpiGrapes_0801</name>
</gene>
<feature type="binding site" evidence="10">
    <location>
        <position position="180"/>
    </location>
    <ligand>
        <name>substrate</name>
    </ligand>
</feature>
<comment type="function">
    <text evidence="10">Pyrophosphatase that catalyzes the hydrolysis of nucleoside triphosphates to their monophosphate derivatives, with a high preference for the non-canonical purine nucleotides XTP (xanthosine triphosphate), dITP (deoxyinosine triphosphate) and ITP. Seems to function as a house-cleaning enzyme that removes non-canonical purine nucleotides from the nucleotide pool, thus preventing their incorporation into DNA/RNA and avoiding chromosomal lesions.</text>
</comment>
<dbReference type="GO" id="GO:0035870">
    <property type="term" value="F:dITP diphosphatase activity"/>
    <property type="evidence" value="ECO:0007669"/>
    <property type="project" value="UniProtKB-UniRule"/>
</dbReference>
<dbReference type="OrthoDB" id="9807456at2"/>
<dbReference type="GO" id="GO:0009146">
    <property type="term" value="P:purine nucleoside triphosphate catabolic process"/>
    <property type="evidence" value="ECO:0007669"/>
    <property type="project" value="UniProtKB-UniRule"/>
</dbReference>
<keyword evidence="5 10" id="KW-0378">Hydrolase</keyword>
<evidence type="ECO:0000256" key="3">
    <source>
        <dbReference type="ARBA" id="ARBA00022723"/>
    </source>
</evidence>
<feature type="binding site" evidence="10">
    <location>
        <position position="38"/>
    </location>
    <ligand>
        <name>Mg(2+)</name>
        <dbReference type="ChEBI" id="CHEBI:18420"/>
    </ligand>
</feature>
<dbReference type="GO" id="GO:0005829">
    <property type="term" value="C:cytosol"/>
    <property type="evidence" value="ECO:0007669"/>
    <property type="project" value="TreeGrafter"/>
</dbReference>
<dbReference type="InterPro" id="IPR020922">
    <property type="entry name" value="dITP/XTP_pyrophosphatase"/>
</dbReference>
<evidence type="ECO:0000256" key="10">
    <source>
        <dbReference type="HAMAP-Rule" id="MF_01405"/>
    </source>
</evidence>
<feature type="binding site" evidence="10">
    <location>
        <position position="70"/>
    </location>
    <ligand>
        <name>substrate</name>
    </ligand>
</feature>
<dbReference type="Pfam" id="PF01725">
    <property type="entry name" value="Ham1p_like"/>
    <property type="match status" value="1"/>
</dbReference>
<dbReference type="GO" id="GO:0000166">
    <property type="term" value="F:nucleotide binding"/>
    <property type="evidence" value="ECO:0007669"/>
    <property type="project" value="UniProtKB-KW"/>
</dbReference>
<dbReference type="GO" id="GO:0009117">
    <property type="term" value="P:nucleotide metabolic process"/>
    <property type="evidence" value="ECO:0007669"/>
    <property type="project" value="UniProtKB-KW"/>
</dbReference>
<feature type="binding site" evidence="10">
    <location>
        <position position="69"/>
    </location>
    <ligand>
        <name>Mg(2+)</name>
        <dbReference type="ChEBI" id="CHEBI:18420"/>
    </ligand>
</feature>
<evidence type="ECO:0000256" key="6">
    <source>
        <dbReference type="ARBA" id="ARBA00022842"/>
    </source>
</evidence>
<dbReference type="FunFam" id="3.90.950.10:FF:000001">
    <property type="entry name" value="dITP/XTP pyrophosphatase"/>
    <property type="match status" value="1"/>
</dbReference>
<keyword evidence="6 10" id="KW-0460">Magnesium</keyword>
<dbReference type="PANTHER" id="PTHR11067:SF9">
    <property type="entry name" value="INOSINE TRIPHOSPHATE PYROPHOSPHATASE"/>
    <property type="match status" value="1"/>
</dbReference>
<dbReference type="SUPFAM" id="SSF52972">
    <property type="entry name" value="ITPase-like"/>
    <property type="match status" value="1"/>
</dbReference>
<protein>
    <recommendedName>
        <fullName evidence="10">dITP/XTP pyrophosphatase</fullName>
        <ecNumber evidence="10">3.6.1.66</ecNumber>
    </recommendedName>
    <alternativeName>
        <fullName evidence="10">Non-canonical purine NTP pyrophosphatase</fullName>
    </alternativeName>
    <alternativeName>
        <fullName evidence="10">Non-standard purine NTP pyrophosphatase</fullName>
    </alternativeName>
    <alternativeName>
        <fullName evidence="10">Nucleoside-triphosphate diphosphatase</fullName>
    </alternativeName>
    <alternativeName>
        <fullName evidence="10">Nucleoside-triphosphate pyrophosphatase</fullName>
        <shortName evidence="10">NTPase</shortName>
    </alternativeName>
</protein>
<dbReference type="InterPro" id="IPR029001">
    <property type="entry name" value="ITPase-like_fam"/>
</dbReference>
<dbReference type="CDD" id="cd00515">
    <property type="entry name" value="HAM1"/>
    <property type="match status" value="1"/>
</dbReference>
<dbReference type="EC" id="3.6.1.66" evidence="10"/>
<dbReference type="RefSeq" id="WP_014269479.1">
    <property type="nucleotide sequence ID" value="NC_016633.1"/>
</dbReference>
<feature type="binding site" evidence="10">
    <location>
        <begin position="7"/>
        <end position="12"/>
    </location>
    <ligand>
        <name>substrate</name>
    </ligand>
</feature>
<dbReference type="HOGENOM" id="CLU_082080_0_2_12"/>
<comment type="catalytic activity">
    <reaction evidence="9 10">
        <text>XTP + H2O = XMP + diphosphate + H(+)</text>
        <dbReference type="Rhea" id="RHEA:28610"/>
        <dbReference type="ChEBI" id="CHEBI:15377"/>
        <dbReference type="ChEBI" id="CHEBI:15378"/>
        <dbReference type="ChEBI" id="CHEBI:33019"/>
        <dbReference type="ChEBI" id="CHEBI:57464"/>
        <dbReference type="ChEBI" id="CHEBI:61314"/>
        <dbReference type="EC" id="3.6.1.66"/>
    </reaction>
</comment>
<evidence type="ECO:0000313" key="11">
    <source>
        <dbReference type="EMBL" id="AEV28630.1"/>
    </source>
</evidence>
<keyword evidence="3 10" id="KW-0479">Metal-binding</keyword>
<dbReference type="GO" id="GO:0036222">
    <property type="term" value="F:XTP diphosphatase activity"/>
    <property type="evidence" value="ECO:0007669"/>
    <property type="project" value="UniProtKB-UniRule"/>
</dbReference>
<accession>G8QQ53</accession>
<dbReference type="AlphaFoldDB" id="G8QQ53"/>
<keyword evidence="4 10" id="KW-0547">Nucleotide-binding</keyword>
<keyword evidence="7 10" id="KW-0546">Nucleotide metabolism</keyword>
<comment type="similarity">
    <text evidence="1 10">Belongs to the HAM1 NTPase family.</text>
</comment>
<evidence type="ECO:0000256" key="1">
    <source>
        <dbReference type="ARBA" id="ARBA00008023"/>
    </source>
</evidence>
<evidence type="ECO:0000256" key="2">
    <source>
        <dbReference type="ARBA" id="ARBA00011738"/>
    </source>
</evidence>
<evidence type="ECO:0000256" key="4">
    <source>
        <dbReference type="ARBA" id="ARBA00022741"/>
    </source>
</evidence>
<keyword evidence="12" id="KW-1185">Reference proteome</keyword>